<gene>
    <name evidence="4" type="ORF">SteCoe_25868</name>
</gene>
<dbReference type="Gene3D" id="2.10.50.10">
    <property type="entry name" value="Tumor Necrosis Factor Receptor, subunit A, domain 2"/>
    <property type="match status" value="1"/>
</dbReference>
<dbReference type="SUPFAM" id="SSF117281">
    <property type="entry name" value="Kelch motif"/>
    <property type="match status" value="2"/>
</dbReference>
<name>A0A1R2BEF6_9CILI</name>
<comment type="caution">
    <text evidence="4">The sequence shown here is derived from an EMBL/GenBank/DDBJ whole genome shotgun (WGS) entry which is preliminary data.</text>
</comment>
<reference evidence="4 5" key="1">
    <citation type="submission" date="2016-11" db="EMBL/GenBank/DDBJ databases">
        <title>The macronuclear genome of Stentor coeruleus: a giant cell with tiny introns.</title>
        <authorList>
            <person name="Slabodnick M."/>
            <person name="Ruby J.G."/>
            <person name="Reiff S.B."/>
            <person name="Swart E.C."/>
            <person name="Gosai S."/>
            <person name="Prabakaran S."/>
            <person name="Witkowska E."/>
            <person name="Larue G.E."/>
            <person name="Fisher S."/>
            <person name="Freeman R.M."/>
            <person name="Gunawardena J."/>
            <person name="Chu W."/>
            <person name="Stover N.A."/>
            <person name="Gregory B.D."/>
            <person name="Nowacki M."/>
            <person name="Derisi J."/>
            <person name="Roy S.W."/>
            <person name="Marshall W.F."/>
            <person name="Sood P."/>
        </authorList>
    </citation>
    <scope>NUCLEOTIDE SEQUENCE [LARGE SCALE GENOMIC DNA]</scope>
    <source>
        <strain evidence="4">WM001</strain>
    </source>
</reference>
<feature type="transmembrane region" description="Helical" evidence="3">
    <location>
        <begin position="669"/>
        <end position="698"/>
    </location>
</feature>
<keyword evidence="2" id="KW-0677">Repeat</keyword>
<dbReference type="EMBL" id="MPUH01000711">
    <property type="protein sequence ID" value="OMJ75090.1"/>
    <property type="molecule type" value="Genomic_DNA"/>
</dbReference>
<dbReference type="SUPFAM" id="SSF57184">
    <property type="entry name" value="Growth factor receptor domain"/>
    <property type="match status" value="1"/>
</dbReference>
<sequence>MWKYDMINNYWSFVSMQGTVPSPRASFSCIQPNGETMILFGGKDSTNVYGDIYAYSADQDAWITLDSSTVGPAPRYDSCISQDSLQFYIIGGQNVQNTFSDIWNYDYIKEKFNPVAKFISFSIKKHKCWANKENGVVVINVIGGSTFEDYPNYNWYQVKILEDSYEESIKLSSAYLGYSDIALAVAEEHFYIIFGCIWDKLVTSSVTKVNLVSGEITVFSFSDDTGVYGHSVCHWKDTFFIFGGGKSRNNFKIKNSASNDFLKIENSESSPKIECGKGTILPDCAPCNAGEYYQDNLCIPCPKGRFSINPASIGEEQCIQCAAGTFSDKEGSTYCLDCSYGYFCPLGSIKPVQAITGFAKSESHPGIYIRKTNFVLNTVYQMMIIACLACGVVTIGILLVKNLWVKIESIDLFVKKHPNDLGLPVVLRKTSLGGLFTIFFLLLTLATLIGSILTYHFDNITEIKSLIPSIMLNYDIKASFFKVESIFYTYGGVCLVNEACHPNIKVAFQGLYFTKMIKTCTKIEEDTCKIVIEFSEFYVDSSQSYITLQLEEKNSYAGYFTINTTSSSSIPESFSSVFIPVEPPSYEYIFKGSNPTLIYFKLIPSLFTSQSSRWKDLDTGYHLQSDKDITIGSVATQKMIKMHLYLYVQIVLSKSESGLNTQRIINNSLFSFVSGLLGSIFGLMSSISSVMAMTEIFAERYYKKIKLEKNFQNALIKNKMLKCEFGNCIIKCRNKKVLPLSETED</sequence>
<dbReference type="Proteomes" id="UP000187209">
    <property type="component" value="Unassembled WGS sequence"/>
</dbReference>
<dbReference type="Gene3D" id="2.120.10.80">
    <property type="entry name" value="Kelch-type beta propeller"/>
    <property type="match status" value="1"/>
</dbReference>
<organism evidence="4 5">
    <name type="scientific">Stentor coeruleus</name>
    <dbReference type="NCBI Taxonomy" id="5963"/>
    <lineage>
        <taxon>Eukaryota</taxon>
        <taxon>Sar</taxon>
        <taxon>Alveolata</taxon>
        <taxon>Ciliophora</taxon>
        <taxon>Postciliodesmatophora</taxon>
        <taxon>Heterotrichea</taxon>
        <taxon>Heterotrichida</taxon>
        <taxon>Stentoridae</taxon>
        <taxon>Stentor</taxon>
    </lineage>
</organism>
<dbReference type="PANTHER" id="PTHR46093">
    <property type="entry name" value="ACYL-COA-BINDING DOMAIN-CONTAINING PROTEIN 5"/>
    <property type="match status" value="1"/>
</dbReference>
<dbReference type="OrthoDB" id="439917at2759"/>
<keyword evidence="3" id="KW-0812">Transmembrane</keyword>
<keyword evidence="3" id="KW-0472">Membrane</keyword>
<keyword evidence="1" id="KW-0880">Kelch repeat</keyword>
<evidence type="ECO:0000313" key="4">
    <source>
        <dbReference type="EMBL" id="OMJ75090.1"/>
    </source>
</evidence>
<keyword evidence="5" id="KW-1185">Reference proteome</keyword>
<accession>A0A1R2BEF6</accession>
<dbReference type="Pfam" id="PF24681">
    <property type="entry name" value="Kelch_KLHDC2_KLHL20_DRC7"/>
    <property type="match status" value="1"/>
</dbReference>
<proteinExistence type="predicted"/>
<evidence type="ECO:0000313" key="5">
    <source>
        <dbReference type="Proteomes" id="UP000187209"/>
    </source>
</evidence>
<evidence type="ECO:0008006" key="6">
    <source>
        <dbReference type="Google" id="ProtNLM"/>
    </source>
</evidence>
<dbReference type="InterPro" id="IPR015915">
    <property type="entry name" value="Kelch-typ_b-propeller"/>
</dbReference>
<keyword evidence="3" id="KW-1133">Transmembrane helix</keyword>
<dbReference type="PANTHER" id="PTHR46093:SF18">
    <property type="entry name" value="FIBRONECTIN TYPE-III DOMAIN-CONTAINING PROTEIN"/>
    <property type="match status" value="1"/>
</dbReference>
<dbReference type="SMART" id="SM01411">
    <property type="entry name" value="Ephrin_rec_like"/>
    <property type="match status" value="1"/>
</dbReference>
<feature type="transmembrane region" description="Helical" evidence="3">
    <location>
        <begin position="435"/>
        <end position="457"/>
    </location>
</feature>
<evidence type="ECO:0000256" key="3">
    <source>
        <dbReference type="SAM" id="Phobius"/>
    </source>
</evidence>
<feature type="transmembrane region" description="Helical" evidence="3">
    <location>
        <begin position="379"/>
        <end position="400"/>
    </location>
</feature>
<protein>
    <recommendedName>
        <fullName evidence="6">Tyrosine-protein kinase ephrin type A/B receptor-like domain-containing protein</fullName>
    </recommendedName>
</protein>
<evidence type="ECO:0000256" key="2">
    <source>
        <dbReference type="ARBA" id="ARBA00022737"/>
    </source>
</evidence>
<dbReference type="AlphaFoldDB" id="A0A1R2BEF6"/>
<dbReference type="InterPro" id="IPR009030">
    <property type="entry name" value="Growth_fac_rcpt_cys_sf"/>
</dbReference>
<evidence type="ECO:0000256" key="1">
    <source>
        <dbReference type="ARBA" id="ARBA00022441"/>
    </source>
</evidence>